<dbReference type="RefSeq" id="WP_072869044.1">
    <property type="nucleotide sequence ID" value="NZ_FQZM01000020.1"/>
</dbReference>
<dbReference type="AlphaFoldDB" id="A0A1M6GUF4"/>
<proteinExistence type="predicted"/>
<dbReference type="Proteomes" id="UP000184529">
    <property type="component" value="Unassembled WGS sequence"/>
</dbReference>
<reference evidence="3" key="1">
    <citation type="submission" date="2016-11" db="EMBL/GenBank/DDBJ databases">
        <authorList>
            <person name="Varghese N."/>
            <person name="Submissions S."/>
        </authorList>
    </citation>
    <scope>NUCLEOTIDE SEQUENCE [LARGE SCALE GENOMIC DNA]</scope>
    <source>
        <strain evidence="3">DSM 16057</strain>
    </source>
</reference>
<dbReference type="STRING" id="1121432.SAMN02745219_01834"/>
<feature type="region of interest" description="Disordered" evidence="1">
    <location>
        <begin position="66"/>
        <end position="86"/>
    </location>
</feature>
<protein>
    <submittedName>
        <fullName evidence="2">Uncharacterized protein</fullName>
    </submittedName>
</protein>
<gene>
    <name evidence="2" type="ORF">SAMN02745219_01834</name>
</gene>
<name>A0A1M6GUF4_9FIRM</name>
<organism evidence="2 3">
    <name type="scientific">Desulfofundulus thermosubterraneus DSM 16057</name>
    <dbReference type="NCBI Taxonomy" id="1121432"/>
    <lineage>
        <taxon>Bacteria</taxon>
        <taxon>Bacillati</taxon>
        <taxon>Bacillota</taxon>
        <taxon>Clostridia</taxon>
        <taxon>Eubacteriales</taxon>
        <taxon>Peptococcaceae</taxon>
        <taxon>Desulfofundulus</taxon>
    </lineage>
</organism>
<evidence type="ECO:0000256" key="1">
    <source>
        <dbReference type="SAM" id="MobiDB-lite"/>
    </source>
</evidence>
<dbReference type="OrthoDB" id="2595442at2"/>
<sequence length="86" mass="9794">MSPKRVYYQWVAGLLIFLAIITIHVPSAVARPAENDQAYLPGNLQALSVAGHAYASKETARQLIEERRQREKQMPARDYSREIIVK</sequence>
<evidence type="ECO:0000313" key="2">
    <source>
        <dbReference type="EMBL" id="SHJ13480.1"/>
    </source>
</evidence>
<dbReference type="EMBL" id="FQZM01000020">
    <property type="protein sequence ID" value="SHJ13480.1"/>
    <property type="molecule type" value="Genomic_DNA"/>
</dbReference>
<evidence type="ECO:0000313" key="3">
    <source>
        <dbReference type="Proteomes" id="UP000184529"/>
    </source>
</evidence>
<keyword evidence="3" id="KW-1185">Reference proteome</keyword>
<accession>A0A1M6GUF4</accession>